<evidence type="ECO:0000256" key="12">
    <source>
        <dbReference type="SAM" id="Coils"/>
    </source>
</evidence>
<dbReference type="InterPro" id="IPR036236">
    <property type="entry name" value="Znf_C2H2_sf"/>
</dbReference>
<comment type="subcellular location">
    <subcellularLocation>
        <location evidence="1">Nucleus</location>
    </subcellularLocation>
</comment>
<comment type="similarity">
    <text evidence="2">Belongs to the krueppel C2H2-type zinc-finger protein family.</text>
</comment>
<dbReference type="PANTHER" id="PTHR24393">
    <property type="entry name" value="ZINC FINGER PROTEIN"/>
    <property type="match status" value="1"/>
</dbReference>
<dbReference type="GO" id="GO:0005634">
    <property type="term" value="C:nucleus"/>
    <property type="evidence" value="ECO:0007669"/>
    <property type="project" value="UniProtKB-SubCell"/>
</dbReference>
<dbReference type="FunFam" id="3.30.160.60:FF:000508">
    <property type="entry name" value="Myeloid zinc finger 1"/>
    <property type="match status" value="1"/>
</dbReference>
<sequence>MSTPDLIIFQVVEVDLSEERRMVEDIHSYACKGPPPPPPPETERKSAPVINNNNNNNPPTIIKNPPPKRKRGRPQRLSAVDLPLIEVQNNIIQVLAEKINTRSDQVEKMIRSHSAEMEFMSEALSSVHRHVLDLKKDNQQLRTENAALRRKMSELEFRANKQEKFSRGFNLRLYGVAENPSENLRAKVREVCRSLVPEDDEVATAVDTARRLGRLKAGENTRVTPRPIIIRFTSAAARNLTWERAKKSLFLRSQGFRFKEDGVARNKAARHRLWSAVEKEPEEDVPNLNICEEEVPGDQQRNTSLDQEEPEPELIQTDQREPEPDLLTGIPPAGEDSEQIDQPLSQRDQPLSQRDQPLSQDCPAAGTLDQDRSRTELTPLTCRACGKACPDPGSLLAHAADHKGDDQNICSFCGKRFQSFGVLRRHHRVHTGQKRFVCDLCGKAFVAKHSLSDHSRVHTGERPFACETCGRAFVRKENMMVHRRSHSGVRSYFCDVCGKAFLRVDTLAAHRRIHTGERRFSCETCGKRFITSSSCKIHMRSHGDVQMEKNGRRADGGAAERRFPCELCDKRFSYKCNMLIHMRVHTGEKPFSCHVCGRSFSQKGSLKCHSRTHCGPEASTCDTCGKSCSNRGALMLHLKVHRDRRLEERLENVQSLEHVSNNSFNV</sequence>
<accession>A0A3Q3AUW7</accession>
<evidence type="ECO:0000256" key="8">
    <source>
        <dbReference type="ARBA" id="ARBA00023125"/>
    </source>
</evidence>
<dbReference type="PROSITE" id="PS00028">
    <property type="entry name" value="ZINC_FINGER_C2H2_1"/>
    <property type="match status" value="9"/>
</dbReference>
<dbReference type="FunFam" id="3.30.160.60:FF:000733">
    <property type="entry name" value="Zinc finger protein 236 variant"/>
    <property type="match status" value="1"/>
</dbReference>
<feature type="compositionally biased region" description="Acidic residues" evidence="13">
    <location>
        <begin position="280"/>
        <end position="296"/>
    </location>
</feature>
<keyword evidence="5 11" id="KW-0863">Zinc-finger</keyword>
<dbReference type="GO" id="GO:0001228">
    <property type="term" value="F:DNA-binding transcription activator activity, RNA polymerase II-specific"/>
    <property type="evidence" value="ECO:0007669"/>
    <property type="project" value="TreeGrafter"/>
</dbReference>
<feature type="region of interest" description="Disordered" evidence="13">
    <location>
        <begin position="28"/>
        <end position="75"/>
    </location>
</feature>
<feature type="compositionally biased region" description="Polar residues" evidence="13">
    <location>
        <begin position="340"/>
        <end position="359"/>
    </location>
</feature>
<keyword evidence="12" id="KW-0175">Coiled coil</keyword>
<evidence type="ECO:0000256" key="13">
    <source>
        <dbReference type="SAM" id="MobiDB-lite"/>
    </source>
</evidence>
<dbReference type="GO" id="GO:0008270">
    <property type="term" value="F:zinc ion binding"/>
    <property type="evidence" value="ECO:0007669"/>
    <property type="project" value="UniProtKB-KW"/>
</dbReference>
<name>A0A3Q3AUW7_KRYMA</name>
<dbReference type="GO" id="GO:0000978">
    <property type="term" value="F:RNA polymerase II cis-regulatory region sequence-specific DNA binding"/>
    <property type="evidence" value="ECO:0007669"/>
    <property type="project" value="TreeGrafter"/>
</dbReference>
<feature type="domain" description="C2H2-type" evidence="14">
    <location>
        <begin position="563"/>
        <end position="590"/>
    </location>
</feature>
<evidence type="ECO:0000256" key="9">
    <source>
        <dbReference type="ARBA" id="ARBA00023163"/>
    </source>
</evidence>
<feature type="compositionally biased region" description="Low complexity" evidence="13">
    <location>
        <begin position="50"/>
        <end position="63"/>
    </location>
</feature>
<protein>
    <submittedName>
        <fullName evidence="15">Zinc finger protein 2-like</fullName>
    </submittedName>
</protein>
<proteinExistence type="inferred from homology"/>
<feature type="domain" description="C2H2-type" evidence="14">
    <location>
        <begin position="436"/>
        <end position="463"/>
    </location>
</feature>
<evidence type="ECO:0000256" key="4">
    <source>
        <dbReference type="ARBA" id="ARBA00022737"/>
    </source>
</evidence>
<feature type="domain" description="C2H2-type" evidence="14">
    <location>
        <begin position="619"/>
        <end position="646"/>
    </location>
</feature>
<dbReference type="Ensembl" id="ENSKMAT00000015519.1">
    <property type="protein sequence ID" value="ENSKMAP00000015299.1"/>
    <property type="gene ID" value="ENSKMAG00000011441.1"/>
</dbReference>
<feature type="domain" description="C2H2-type" evidence="14">
    <location>
        <begin position="408"/>
        <end position="435"/>
    </location>
</feature>
<dbReference type="SUPFAM" id="SSF57667">
    <property type="entry name" value="beta-beta-alpha zinc fingers"/>
    <property type="match status" value="5"/>
</dbReference>
<evidence type="ECO:0000256" key="7">
    <source>
        <dbReference type="ARBA" id="ARBA00023015"/>
    </source>
</evidence>
<keyword evidence="4" id="KW-0677">Repeat</keyword>
<dbReference type="AlphaFoldDB" id="A0A3Q3AUW7"/>
<evidence type="ECO:0000256" key="1">
    <source>
        <dbReference type="ARBA" id="ARBA00004123"/>
    </source>
</evidence>
<keyword evidence="16" id="KW-1185">Reference proteome</keyword>
<dbReference type="GO" id="GO:0042802">
    <property type="term" value="F:identical protein binding"/>
    <property type="evidence" value="ECO:0007669"/>
    <property type="project" value="UniProtKB-ARBA"/>
</dbReference>
<dbReference type="PANTHER" id="PTHR24393:SF100">
    <property type="entry name" value="ZINC FINGER PROTEIN-RELATED"/>
    <property type="match status" value="1"/>
</dbReference>
<keyword evidence="9" id="KW-0804">Transcription</keyword>
<organism evidence="15 16">
    <name type="scientific">Kryptolebias marmoratus</name>
    <name type="common">Mangrove killifish</name>
    <name type="synonym">Rivulus marmoratus</name>
    <dbReference type="NCBI Taxonomy" id="37003"/>
    <lineage>
        <taxon>Eukaryota</taxon>
        <taxon>Metazoa</taxon>
        <taxon>Chordata</taxon>
        <taxon>Craniata</taxon>
        <taxon>Vertebrata</taxon>
        <taxon>Euteleostomi</taxon>
        <taxon>Actinopterygii</taxon>
        <taxon>Neopterygii</taxon>
        <taxon>Teleostei</taxon>
        <taxon>Neoteleostei</taxon>
        <taxon>Acanthomorphata</taxon>
        <taxon>Ovalentaria</taxon>
        <taxon>Atherinomorphae</taxon>
        <taxon>Cyprinodontiformes</taxon>
        <taxon>Rivulidae</taxon>
        <taxon>Kryptolebias</taxon>
    </lineage>
</organism>
<evidence type="ECO:0000313" key="16">
    <source>
        <dbReference type="Proteomes" id="UP000264800"/>
    </source>
</evidence>
<feature type="region of interest" description="Disordered" evidence="13">
    <location>
        <begin position="278"/>
        <end position="373"/>
    </location>
</feature>
<dbReference type="Pfam" id="PF13912">
    <property type="entry name" value="zf-C2H2_6"/>
    <property type="match status" value="1"/>
</dbReference>
<dbReference type="GeneTree" id="ENSGT00940000154446"/>
<feature type="domain" description="C2H2-type" evidence="14">
    <location>
        <begin position="464"/>
        <end position="491"/>
    </location>
</feature>
<feature type="coiled-coil region" evidence="12">
    <location>
        <begin position="131"/>
        <end position="158"/>
    </location>
</feature>
<dbReference type="FunFam" id="3.30.160.60:FF:000275">
    <property type="entry name" value="zinc finger protein 90 homolog"/>
    <property type="match status" value="1"/>
</dbReference>
<dbReference type="FunFam" id="3.30.160.60:FF:000512">
    <property type="entry name" value="zinc finger protein 197 isoform X1"/>
    <property type="match status" value="1"/>
</dbReference>
<dbReference type="Pfam" id="PF00096">
    <property type="entry name" value="zf-C2H2"/>
    <property type="match status" value="7"/>
</dbReference>
<evidence type="ECO:0000313" key="15">
    <source>
        <dbReference type="Ensembl" id="ENSKMAP00000015299.1"/>
    </source>
</evidence>
<reference evidence="15" key="1">
    <citation type="submission" date="2025-08" db="UniProtKB">
        <authorList>
            <consortium name="Ensembl"/>
        </authorList>
    </citation>
    <scope>IDENTIFICATION</scope>
</reference>
<keyword evidence="8" id="KW-0238">DNA-binding</keyword>
<dbReference type="Proteomes" id="UP000264800">
    <property type="component" value="Unplaced"/>
</dbReference>
<evidence type="ECO:0000256" key="3">
    <source>
        <dbReference type="ARBA" id="ARBA00022723"/>
    </source>
</evidence>
<dbReference type="FunFam" id="3.30.160.60:FF:001370">
    <property type="entry name" value="Zinc finger protein"/>
    <property type="match status" value="1"/>
</dbReference>
<evidence type="ECO:0000259" key="14">
    <source>
        <dbReference type="PROSITE" id="PS50157"/>
    </source>
</evidence>
<feature type="domain" description="C2H2-type" evidence="14">
    <location>
        <begin position="492"/>
        <end position="519"/>
    </location>
</feature>
<keyword evidence="3" id="KW-0479">Metal-binding</keyword>
<dbReference type="Gene3D" id="3.30.160.60">
    <property type="entry name" value="Classic Zinc Finger"/>
    <property type="match status" value="7"/>
</dbReference>
<evidence type="ECO:0000256" key="2">
    <source>
        <dbReference type="ARBA" id="ARBA00006991"/>
    </source>
</evidence>
<keyword evidence="6" id="KW-0862">Zinc</keyword>
<evidence type="ECO:0000256" key="5">
    <source>
        <dbReference type="ARBA" id="ARBA00022771"/>
    </source>
</evidence>
<dbReference type="Gene3D" id="3.30.70.1820">
    <property type="entry name" value="L1 transposable element, RRM domain"/>
    <property type="match status" value="1"/>
</dbReference>
<evidence type="ECO:0000256" key="11">
    <source>
        <dbReference type="PROSITE-ProRule" id="PRU00042"/>
    </source>
</evidence>
<dbReference type="PROSITE" id="PS50157">
    <property type="entry name" value="ZINC_FINGER_C2H2_2"/>
    <property type="match status" value="9"/>
</dbReference>
<dbReference type="InterPro" id="IPR013087">
    <property type="entry name" value="Znf_C2H2_type"/>
</dbReference>
<keyword evidence="10" id="KW-0539">Nucleus</keyword>
<feature type="domain" description="C2H2-type" evidence="14">
    <location>
        <begin position="591"/>
        <end position="618"/>
    </location>
</feature>
<feature type="domain" description="C2H2-type" evidence="14">
    <location>
        <begin position="520"/>
        <end position="547"/>
    </location>
</feature>
<dbReference type="FunFam" id="3.30.160.60:FF:000624">
    <property type="entry name" value="zinc finger protein 697"/>
    <property type="match status" value="1"/>
</dbReference>
<evidence type="ECO:0000256" key="10">
    <source>
        <dbReference type="ARBA" id="ARBA00023242"/>
    </source>
</evidence>
<keyword evidence="7" id="KW-0805">Transcription regulation</keyword>
<feature type="domain" description="C2H2-type" evidence="14">
    <location>
        <begin position="380"/>
        <end position="407"/>
    </location>
</feature>
<reference evidence="15" key="2">
    <citation type="submission" date="2025-09" db="UniProtKB">
        <authorList>
            <consortium name="Ensembl"/>
        </authorList>
    </citation>
    <scope>IDENTIFICATION</scope>
</reference>
<dbReference type="SMART" id="SM00355">
    <property type="entry name" value="ZnF_C2H2"/>
    <property type="match status" value="9"/>
</dbReference>
<evidence type="ECO:0000256" key="6">
    <source>
        <dbReference type="ARBA" id="ARBA00022833"/>
    </source>
</evidence>